<dbReference type="RefSeq" id="WP_219066794.1">
    <property type="nucleotide sequence ID" value="NZ_CP097320.1"/>
</dbReference>
<reference evidence="2" key="1">
    <citation type="submission" date="2022-05" db="EMBL/GenBank/DDBJ databases">
        <title>A methanotrophic Mycobacterium dominates a cave microbial ecosystem.</title>
        <authorList>
            <person name="Van Spanning R.J.M."/>
            <person name="Guan Q."/>
            <person name="Melkonian C."/>
            <person name="Gallant J."/>
            <person name="Polerecky L."/>
            <person name="Flot J.-F."/>
            <person name="Brandt B.W."/>
            <person name="Braster M."/>
            <person name="Iturbe Espinoza P."/>
            <person name="Aerts J."/>
            <person name="Meima-Franke M."/>
            <person name="Piersma S.R."/>
            <person name="Bunduc C."/>
            <person name="Ummels R."/>
            <person name="Pain A."/>
            <person name="Fleming E.J."/>
            <person name="van der Wel N."/>
            <person name="Gherman V.D."/>
            <person name="Sarbu S.M."/>
            <person name="Bodelier P.L.E."/>
            <person name="Bitter W."/>
        </authorList>
    </citation>
    <scope>NUCLEOTIDE SEQUENCE</scope>
    <source>
        <strain evidence="2">Sulfur Cave</strain>
    </source>
</reference>
<dbReference type="Proteomes" id="UP001056610">
    <property type="component" value="Chromosome"/>
</dbReference>
<gene>
    <name evidence="2" type="ORF">M5I08_08770</name>
</gene>
<accession>A0ABY4QQV6</accession>
<evidence type="ECO:0000259" key="1">
    <source>
        <dbReference type="Pfam" id="PF08237"/>
    </source>
</evidence>
<protein>
    <submittedName>
        <fullName evidence="2">PE-PPE domain-containing protein</fullName>
    </submittedName>
</protein>
<evidence type="ECO:0000313" key="3">
    <source>
        <dbReference type="Proteomes" id="UP001056610"/>
    </source>
</evidence>
<dbReference type="EMBL" id="CP097320">
    <property type="protein sequence ID" value="UQX12330.1"/>
    <property type="molecule type" value="Genomic_DNA"/>
</dbReference>
<sequence>MPGYSQSATLATIEMNDLLANTPAGVNLGDLSVTLLGDPNSPIGGILDRFGFPDGVGDFSLSPEPQHVPFLDIPLSLADTPTTGIATDIYTGEYDGWADFPENPGNLFADLNALIGIDTVHPYYPDPTPGVNLDTTDMLDLGTIGNTTFYDIPAPLPTLAFMYDGGPAGQFFYDSFAPFATLFDDWAYGNPGDPGAGIEVNGVDPIGVAGPWQVDATGQLVASGVAGFTPKMDPLQMLAGLEYAAVQTFVGPIDDLLADAGQAPLPQSVVDSLLSGYDATNQLDASLLTSWTDLTTSIPSLAPDAILNGSPLITGQPLIDLVGYGFDIFNFFGA</sequence>
<dbReference type="Pfam" id="PF08237">
    <property type="entry name" value="PE-PPE"/>
    <property type="match status" value="1"/>
</dbReference>
<dbReference type="InterPro" id="IPR013228">
    <property type="entry name" value="PE-PPE_C"/>
</dbReference>
<feature type="domain" description="PE-PPE" evidence="1">
    <location>
        <begin position="3"/>
        <end position="160"/>
    </location>
</feature>
<organism evidence="2 3">
    <name type="scientific">Candidatus Mycobacterium methanotrophicum</name>
    <dbReference type="NCBI Taxonomy" id="2943498"/>
    <lineage>
        <taxon>Bacteria</taxon>
        <taxon>Bacillati</taxon>
        <taxon>Actinomycetota</taxon>
        <taxon>Actinomycetes</taxon>
        <taxon>Mycobacteriales</taxon>
        <taxon>Mycobacteriaceae</taxon>
        <taxon>Mycobacterium</taxon>
    </lineage>
</organism>
<keyword evidence="3" id="KW-1185">Reference proteome</keyword>
<evidence type="ECO:0000313" key="2">
    <source>
        <dbReference type="EMBL" id="UQX12330.1"/>
    </source>
</evidence>
<name>A0ABY4QQV6_9MYCO</name>
<proteinExistence type="predicted"/>